<dbReference type="Proteomes" id="UP000030693">
    <property type="component" value="Mitochondrion MT"/>
</dbReference>
<evidence type="ECO:0000256" key="7">
    <source>
        <dbReference type="ARBA" id="ARBA00023136"/>
    </source>
</evidence>
<dbReference type="GO" id="GO:0004129">
    <property type="term" value="F:cytochrome-c oxidase activity"/>
    <property type="evidence" value="ECO:0007669"/>
    <property type="project" value="InterPro"/>
</dbReference>
<dbReference type="GO" id="GO:0016020">
    <property type="term" value="C:membrane"/>
    <property type="evidence" value="ECO:0007669"/>
    <property type="project" value="UniProtKB-SubCell"/>
</dbReference>
<evidence type="ECO:0000256" key="6">
    <source>
        <dbReference type="ARBA" id="ARBA00022989"/>
    </source>
</evidence>
<dbReference type="Gene3D" id="1.20.120.80">
    <property type="entry name" value="Cytochrome c oxidase, subunit III, four-helix bundle"/>
    <property type="match status" value="1"/>
</dbReference>
<dbReference type="InterPro" id="IPR013833">
    <property type="entry name" value="Cyt_c_oxidase_su3_a-hlx"/>
</dbReference>
<keyword evidence="12" id="KW-1185">Reference proteome</keyword>
<dbReference type="OrthoDB" id="564124at2759"/>
<reference evidence="11" key="1">
    <citation type="submission" date="2013-04" db="EMBL/GenBank/DDBJ databases">
        <title>The Genome Sequence of Fonticula alba ATCC 38817.</title>
        <authorList>
            <consortium name="The Broad Institute Genomics Platform"/>
            <person name="Russ C."/>
            <person name="Cuomo C."/>
            <person name="Burger G."/>
            <person name="Gray M.W."/>
            <person name="Holland P.W.H."/>
            <person name="King N."/>
            <person name="Lang F.B.F."/>
            <person name="Roger A.J."/>
            <person name="Ruiz-Trillo I."/>
            <person name="Brown M."/>
            <person name="Walker B."/>
            <person name="Young S."/>
            <person name="Zeng Q."/>
            <person name="Gargeya S."/>
            <person name="Fitzgerald M."/>
            <person name="Haas B."/>
            <person name="Abouelleil A."/>
            <person name="Allen A.W."/>
            <person name="Alvarado L."/>
            <person name="Arachchi H.M."/>
            <person name="Berlin A.M."/>
            <person name="Chapman S.B."/>
            <person name="Gainer-Dewar J."/>
            <person name="Goldberg J."/>
            <person name="Griggs A."/>
            <person name="Gujja S."/>
            <person name="Hansen M."/>
            <person name="Howarth C."/>
            <person name="Imamovic A."/>
            <person name="Ireland A."/>
            <person name="Larimer J."/>
            <person name="McCowan C."/>
            <person name="Murphy C."/>
            <person name="Pearson M."/>
            <person name="Poon T.W."/>
            <person name="Priest M."/>
            <person name="Roberts A."/>
            <person name="Saif S."/>
            <person name="Shea T."/>
            <person name="Sisk P."/>
            <person name="Sykes S."/>
            <person name="Wortman J."/>
            <person name="Nusbaum C."/>
            <person name="Birren B."/>
        </authorList>
    </citation>
    <scope>NUCLEOTIDE SEQUENCE [LARGE SCALE GENOMIC DNA]</scope>
    <source>
        <strain evidence="11">ATCC 38817</strain>
    </source>
</reference>
<proteinExistence type="inferred from homology"/>
<geneLocation type="mitochondrion" evidence="11"/>
<gene>
    <name evidence="11" type="ORF">H696_09005</name>
</gene>
<dbReference type="STRING" id="691883.A0A058YZQ7"/>
<dbReference type="GO" id="GO:0005739">
    <property type="term" value="C:mitochondrion"/>
    <property type="evidence" value="ECO:0007669"/>
    <property type="project" value="TreeGrafter"/>
</dbReference>
<dbReference type="InterPro" id="IPR033945">
    <property type="entry name" value="Cyt_c_oxase_su3_dom"/>
</dbReference>
<keyword evidence="4 8" id="KW-0812">Transmembrane</keyword>
<feature type="transmembrane region" description="Helical" evidence="9">
    <location>
        <begin position="83"/>
        <end position="104"/>
    </location>
</feature>
<organism evidence="11">
    <name type="scientific">Fonticula alba</name>
    <name type="common">Slime mold</name>
    <dbReference type="NCBI Taxonomy" id="691883"/>
    <lineage>
        <taxon>Eukaryota</taxon>
        <taxon>Rotosphaerida</taxon>
        <taxon>Fonticulaceae</taxon>
        <taxon>Fonticula</taxon>
    </lineage>
</organism>
<name>A0A058YZQ7_FONAL</name>
<accession>A0A058YZQ7</accession>
<keyword evidence="5" id="KW-1278">Translocase</keyword>
<feature type="transmembrane region" description="Helical" evidence="9">
    <location>
        <begin position="242"/>
        <end position="261"/>
    </location>
</feature>
<evidence type="ECO:0000256" key="1">
    <source>
        <dbReference type="ARBA" id="ARBA00004141"/>
    </source>
</evidence>
<protein>
    <recommendedName>
        <fullName evidence="3 8">Cytochrome c oxidase subunit 3</fullName>
    </recommendedName>
</protein>
<feature type="transmembrane region" description="Helical" evidence="9">
    <location>
        <begin position="16"/>
        <end position="38"/>
    </location>
</feature>
<evidence type="ECO:0000313" key="12">
    <source>
        <dbReference type="Proteomes" id="UP000030693"/>
    </source>
</evidence>
<feature type="domain" description="Heme-copper oxidase subunit III family profile" evidence="10">
    <location>
        <begin position="4"/>
        <end position="263"/>
    </location>
</feature>
<dbReference type="InterPro" id="IPR000298">
    <property type="entry name" value="Cyt_c_oxidase-like_su3"/>
</dbReference>
<dbReference type="CDD" id="cd01665">
    <property type="entry name" value="Cyt_c_Oxidase_III"/>
    <property type="match status" value="1"/>
</dbReference>
<keyword evidence="7 9" id="KW-0472">Membrane</keyword>
<keyword evidence="8 11" id="KW-0496">Mitochondrion</keyword>
<feature type="transmembrane region" description="Helical" evidence="9">
    <location>
        <begin position="193"/>
        <end position="222"/>
    </location>
</feature>
<evidence type="ECO:0000256" key="5">
    <source>
        <dbReference type="ARBA" id="ARBA00022967"/>
    </source>
</evidence>
<evidence type="ECO:0000256" key="8">
    <source>
        <dbReference type="RuleBase" id="RU003375"/>
    </source>
</evidence>
<evidence type="ECO:0000256" key="3">
    <source>
        <dbReference type="ARBA" id="ARBA00015944"/>
    </source>
</evidence>
<evidence type="ECO:0000256" key="2">
    <source>
        <dbReference type="ARBA" id="ARBA00010581"/>
    </source>
</evidence>
<dbReference type="PROSITE" id="PS50253">
    <property type="entry name" value="COX3"/>
    <property type="match status" value="1"/>
</dbReference>
<evidence type="ECO:0000256" key="4">
    <source>
        <dbReference type="ARBA" id="ARBA00022692"/>
    </source>
</evidence>
<evidence type="ECO:0000259" key="10">
    <source>
        <dbReference type="PROSITE" id="PS50253"/>
    </source>
</evidence>
<dbReference type="SUPFAM" id="SSF81452">
    <property type="entry name" value="Cytochrome c oxidase subunit III-like"/>
    <property type="match status" value="1"/>
</dbReference>
<dbReference type="PANTHER" id="PTHR11403">
    <property type="entry name" value="CYTOCHROME C OXIDASE SUBUNIT III"/>
    <property type="match status" value="1"/>
</dbReference>
<dbReference type="FunFam" id="1.20.120.80:FF:000002">
    <property type="entry name" value="Cytochrome c oxidase subunit 3"/>
    <property type="match status" value="1"/>
</dbReference>
<comment type="function">
    <text evidence="8">Component of the cytochrome c oxidase, the last enzyme in the mitochondrial electron transport chain which drives oxidative phosphorylation. The respiratory chain contains 3 multisubunit complexes succinate dehydrogenase (complex II, CII), ubiquinol-cytochrome c oxidoreductase (cytochrome b-c1 complex, complex III, CIII) and cytochrome c oxidase (complex IV, CIV), that cooperate to transfer electrons derived from NADH and succinate to molecular oxygen, creating an electrochemical gradient over the inner membrane that drives transmembrane transport and the ATP synthase. Cytochrome c oxidase is the component of the respiratory chain that catalyzes the reduction of oxygen to water. Electrons originating from reduced cytochrome c in the intermembrane space (IMS) are transferred via the dinuclear copper A center (CU(A)) of subunit 2 and heme A of subunit 1 to the active site in subunit 1, a binuclear center (BNC) formed by heme A3 and copper B (CU(B)). The BNC reduces molecular oxygen to 2 water molecules using 4 electrons from cytochrome c in the IMS and 4 protons from the mitochondrial matrix.</text>
</comment>
<evidence type="ECO:0000256" key="9">
    <source>
        <dbReference type="SAM" id="Phobius"/>
    </source>
</evidence>
<evidence type="ECO:0000313" key="11">
    <source>
        <dbReference type="EMBL" id="KCV67188.1"/>
    </source>
</evidence>
<feature type="transmembrane region" description="Helical" evidence="9">
    <location>
        <begin position="161"/>
        <end position="181"/>
    </location>
</feature>
<keyword evidence="6 9" id="KW-1133">Transmembrane helix</keyword>
<dbReference type="InterPro" id="IPR024791">
    <property type="entry name" value="Cyt_c/ubiquinol_Oxase_su3"/>
</dbReference>
<dbReference type="EMBL" id="KB932304">
    <property type="protein sequence ID" value="KCV67188.1"/>
    <property type="molecule type" value="Genomic_DNA"/>
</dbReference>
<dbReference type="RefSeq" id="XP_009498411.1">
    <property type="nucleotide sequence ID" value="NW_009243181.1"/>
</dbReference>
<sequence>MRYKNHTYHILDNSPWPIFMAFSLMLSMKSAVLFMHGFNGGSSTLLIGFLLVLLTFFCWFVDVSKESTLSGCHTYLVQRGLKIGFILFIVSELMFFVALFWAFFHSSLAPSVDLGVVWPPKGIQALNPLSVPLLNTIVLVASGVVLTWGHHAIITANKPHTTVSLLITIILAMSFTGLQFLEYIDSTFSIADSVYGSTFFMCTGFHGIHIIIGTIYLITCLYRTVYGLNTNSSHVGFDTCAWYYHFVDIVWIFMFISVYYWPYSPTLN</sequence>
<dbReference type="InterPro" id="IPR035973">
    <property type="entry name" value="Cyt_c_oxidase_su3-like_sf"/>
</dbReference>
<dbReference type="AlphaFoldDB" id="A0A058YZQ7"/>
<dbReference type="Pfam" id="PF00510">
    <property type="entry name" value="COX3"/>
    <property type="match status" value="1"/>
</dbReference>
<dbReference type="OMA" id="SIYWWGS"/>
<dbReference type="Gene3D" id="1.10.287.70">
    <property type="match status" value="1"/>
</dbReference>
<comment type="similarity">
    <text evidence="2 8">Belongs to the cytochrome c oxidase subunit 3 family.</text>
</comment>
<comment type="subcellular location">
    <subcellularLocation>
        <location evidence="1">Membrane</location>
        <topology evidence="1">Multi-pass membrane protein</topology>
    </subcellularLocation>
</comment>
<dbReference type="PANTHER" id="PTHR11403:SF7">
    <property type="entry name" value="CYTOCHROME C OXIDASE SUBUNIT 3"/>
    <property type="match status" value="1"/>
</dbReference>
<feature type="transmembrane region" description="Helical" evidence="9">
    <location>
        <begin position="129"/>
        <end position="149"/>
    </location>
</feature>
<dbReference type="GO" id="GO:0006123">
    <property type="term" value="P:mitochondrial electron transport, cytochrome c to oxygen"/>
    <property type="evidence" value="ECO:0007669"/>
    <property type="project" value="TreeGrafter"/>
</dbReference>
<feature type="transmembrane region" description="Helical" evidence="9">
    <location>
        <begin position="44"/>
        <end position="62"/>
    </location>
</feature>
<dbReference type="GeneID" id="20531122"/>